<reference evidence="4" key="1">
    <citation type="journal article" date="2020" name="Nature">
        <title>Giant virus diversity and host interactions through global metagenomics.</title>
        <authorList>
            <person name="Schulz F."/>
            <person name="Roux S."/>
            <person name="Paez-Espino D."/>
            <person name="Jungbluth S."/>
            <person name="Walsh D.A."/>
            <person name="Denef V.J."/>
            <person name="McMahon K.D."/>
            <person name="Konstantinidis K.T."/>
            <person name="Eloe-Fadrosh E.A."/>
            <person name="Kyrpides N.C."/>
            <person name="Woyke T."/>
        </authorList>
    </citation>
    <scope>NUCLEOTIDE SEQUENCE</scope>
    <source>
        <strain evidence="4">GVMAG-M-3300025138-11</strain>
    </source>
</reference>
<dbReference type="GO" id="GO:0042797">
    <property type="term" value="P:tRNA transcription by RNA polymerase III"/>
    <property type="evidence" value="ECO:0007669"/>
    <property type="project" value="TreeGrafter"/>
</dbReference>
<dbReference type="SUPFAM" id="SSF63562">
    <property type="entry name" value="RPB6/omega subunit-like"/>
    <property type="match status" value="1"/>
</dbReference>
<dbReference type="PIRSF" id="PIRSF000778">
    <property type="entry name" value="RpoK/RPB6"/>
    <property type="match status" value="1"/>
</dbReference>
<feature type="region of interest" description="Disordered" evidence="3">
    <location>
        <begin position="1"/>
        <end position="24"/>
    </location>
</feature>
<evidence type="ECO:0000256" key="2">
    <source>
        <dbReference type="ARBA" id="ARBA00023163"/>
    </source>
</evidence>
<dbReference type="PANTHER" id="PTHR47227">
    <property type="entry name" value="DNA-DIRECTED RNA POLYMERASE SUBUNIT K"/>
    <property type="match status" value="1"/>
</dbReference>
<dbReference type="EMBL" id="MN740274">
    <property type="protein sequence ID" value="QHT97278.1"/>
    <property type="molecule type" value="Genomic_DNA"/>
</dbReference>
<dbReference type="GO" id="GO:0003899">
    <property type="term" value="F:DNA-directed RNA polymerase activity"/>
    <property type="evidence" value="ECO:0007669"/>
    <property type="project" value="InterPro"/>
</dbReference>
<evidence type="ECO:0000256" key="1">
    <source>
        <dbReference type="ARBA" id="ARBA00022478"/>
    </source>
</evidence>
<feature type="compositionally biased region" description="Polar residues" evidence="3">
    <location>
        <begin position="1"/>
        <end position="13"/>
    </location>
</feature>
<dbReference type="InterPro" id="IPR006111">
    <property type="entry name" value="Rpo6/Rpb6"/>
</dbReference>
<organism evidence="4">
    <name type="scientific">viral metagenome</name>
    <dbReference type="NCBI Taxonomy" id="1070528"/>
    <lineage>
        <taxon>unclassified sequences</taxon>
        <taxon>metagenomes</taxon>
        <taxon>organismal metagenomes</taxon>
    </lineage>
</organism>
<proteinExistence type="predicted"/>
<keyword evidence="2" id="KW-0804">Transcription</keyword>
<feature type="compositionally biased region" description="Acidic residues" evidence="3">
    <location>
        <begin position="15"/>
        <end position="24"/>
    </location>
</feature>
<accession>A0A6C0IVK2</accession>
<keyword evidence="1" id="KW-0240">DNA-directed RNA polymerase</keyword>
<dbReference type="GO" id="GO:0006360">
    <property type="term" value="P:transcription by RNA polymerase I"/>
    <property type="evidence" value="ECO:0007669"/>
    <property type="project" value="TreeGrafter"/>
</dbReference>
<dbReference type="PANTHER" id="PTHR47227:SF5">
    <property type="entry name" value="DNA-DIRECTED RNA POLYMERASES I, II, AND III SUBUNIT RPABC2"/>
    <property type="match status" value="1"/>
</dbReference>
<dbReference type="AlphaFoldDB" id="A0A6C0IVK2"/>
<evidence type="ECO:0000256" key="3">
    <source>
        <dbReference type="SAM" id="MobiDB-lite"/>
    </source>
</evidence>
<dbReference type="InterPro" id="IPR036161">
    <property type="entry name" value="RPB6/omega-like_sf"/>
</dbReference>
<dbReference type="GO" id="GO:0000428">
    <property type="term" value="C:DNA-directed RNA polymerase complex"/>
    <property type="evidence" value="ECO:0007669"/>
    <property type="project" value="UniProtKB-KW"/>
</dbReference>
<name>A0A6C0IVK2_9ZZZZ</name>
<evidence type="ECO:0000313" key="4">
    <source>
        <dbReference type="EMBL" id="QHT97278.1"/>
    </source>
</evidence>
<dbReference type="GO" id="GO:0003677">
    <property type="term" value="F:DNA binding"/>
    <property type="evidence" value="ECO:0007669"/>
    <property type="project" value="InterPro"/>
</dbReference>
<dbReference type="Gene3D" id="3.90.940.10">
    <property type="match status" value="1"/>
</dbReference>
<sequence>MDSESLLETTSNIESDLDESESFDSEYYSPKFEIISKNDTYNKYYQKKKLLDYKLTKFEKTKLLGIRAQMLAMGSVALVDLDKNISSVKDIANIEFKEKKIPLLIRRYFTNGDYEDWRLEELIA</sequence>
<protein>
    <submittedName>
        <fullName evidence="4">Uncharacterized protein</fullName>
    </submittedName>
</protein>
<dbReference type="GO" id="GO:0006366">
    <property type="term" value="P:transcription by RNA polymerase II"/>
    <property type="evidence" value="ECO:0007669"/>
    <property type="project" value="TreeGrafter"/>
</dbReference>